<dbReference type="NCBIfam" id="TIGR00215">
    <property type="entry name" value="lpxB"/>
    <property type="match status" value="1"/>
</dbReference>
<dbReference type="RefSeq" id="WP_136410854.1">
    <property type="nucleotide sequence ID" value="NZ_CP039393.1"/>
</dbReference>
<dbReference type="GO" id="GO:0016020">
    <property type="term" value="C:membrane"/>
    <property type="evidence" value="ECO:0007669"/>
    <property type="project" value="GOC"/>
</dbReference>
<dbReference type="InterPro" id="IPR003835">
    <property type="entry name" value="Glyco_trans_19"/>
</dbReference>
<evidence type="ECO:0000256" key="2">
    <source>
        <dbReference type="ARBA" id="ARBA00012687"/>
    </source>
</evidence>
<keyword evidence="5" id="KW-0441">Lipid A biosynthesis</keyword>
<dbReference type="OrthoDB" id="9801642at2"/>
<dbReference type="EMBL" id="CP039393">
    <property type="protein sequence ID" value="QCD36425.1"/>
    <property type="molecule type" value="Genomic_DNA"/>
</dbReference>
<keyword evidence="12" id="KW-1185">Reference proteome</keyword>
<evidence type="ECO:0000256" key="8">
    <source>
        <dbReference type="ARBA" id="ARBA00023098"/>
    </source>
</evidence>
<protein>
    <recommendedName>
        <fullName evidence="3 10">Lipid-A-disaccharide synthase</fullName>
        <ecNumber evidence="2 10">2.4.1.182</ecNumber>
    </recommendedName>
</protein>
<dbReference type="EC" id="2.4.1.182" evidence="2 10"/>
<dbReference type="GO" id="GO:0009245">
    <property type="term" value="P:lipid A biosynthetic process"/>
    <property type="evidence" value="ECO:0007669"/>
    <property type="project" value="UniProtKB-UniRule"/>
</dbReference>
<keyword evidence="4" id="KW-0444">Lipid biosynthesis</keyword>
<evidence type="ECO:0000256" key="6">
    <source>
        <dbReference type="ARBA" id="ARBA00022676"/>
    </source>
</evidence>
<sequence>MKYFLSAGEASGDIHAAELIAAIKRIDPKADFIFLGGDLMAREAGNTPFIHYREMAYMGFSEVLRHLPQVLSNLRRAKERLKAERPDALILVDYPSFNLKLARYAHDMGVKVYYYISPKVWAWKEHRVRDIKRYVDRVFAIFPFEVGFYKSRHDYDVTYVGNPSVEEVAHRKANLPSREEFLKRHNLPDRPIIALVPGSRRSEIKNNLSVMQAAADMYPDYMPVVASAPGIDLSYYGYYIDPGTPIVNNATFDLMHFAEAALVTSGTATLECALLNTPQVVCYRANGVKLSYKIMEKILKVPFVSLPNLIADAPIVPEMLVHLCTPKLVSRELGNILPGRPGHDNQLEGYRRMREILGNSDAAQRTARIIVDEISSAKKDSERK</sequence>
<name>A0A4P7VQ81_9BACT</name>
<dbReference type="GO" id="GO:0008915">
    <property type="term" value="F:lipid-A-disaccharide synthase activity"/>
    <property type="evidence" value="ECO:0007669"/>
    <property type="project" value="UniProtKB-UniRule"/>
</dbReference>
<evidence type="ECO:0000256" key="4">
    <source>
        <dbReference type="ARBA" id="ARBA00022516"/>
    </source>
</evidence>
<dbReference type="Pfam" id="PF02684">
    <property type="entry name" value="LpxB"/>
    <property type="match status" value="1"/>
</dbReference>
<evidence type="ECO:0000256" key="10">
    <source>
        <dbReference type="NCBIfam" id="TIGR00215"/>
    </source>
</evidence>
<evidence type="ECO:0000256" key="3">
    <source>
        <dbReference type="ARBA" id="ARBA00020902"/>
    </source>
</evidence>
<keyword evidence="6 11" id="KW-0328">Glycosyltransferase</keyword>
<proteinExistence type="predicted"/>
<evidence type="ECO:0000313" key="11">
    <source>
        <dbReference type="EMBL" id="QCD36425.1"/>
    </source>
</evidence>
<reference evidence="11 12" key="1">
    <citation type="submission" date="2019-02" db="EMBL/GenBank/DDBJ databases">
        <title>Isolation and identification of novel species under the genus Muribaculum.</title>
        <authorList>
            <person name="Miyake S."/>
            <person name="Ding Y."/>
            <person name="Low A."/>
            <person name="Soh M."/>
            <person name="Seedorf H."/>
        </authorList>
    </citation>
    <scope>NUCLEOTIDE SEQUENCE [LARGE SCALE GENOMIC DNA]</scope>
    <source>
        <strain evidence="11 12">TLL-A4</strain>
    </source>
</reference>
<comment type="catalytic activity">
    <reaction evidence="9">
        <text>a lipid X + a UDP-2-N,3-O-bis[(3R)-3-hydroxyacyl]-alpha-D-glucosamine = a lipid A disaccharide + UDP + H(+)</text>
        <dbReference type="Rhea" id="RHEA:67828"/>
        <dbReference type="ChEBI" id="CHEBI:15378"/>
        <dbReference type="ChEBI" id="CHEBI:58223"/>
        <dbReference type="ChEBI" id="CHEBI:137748"/>
        <dbReference type="ChEBI" id="CHEBI:176338"/>
        <dbReference type="ChEBI" id="CHEBI:176343"/>
        <dbReference type="EC" id="2.4.1.182"/>
    </reaction>
</comment>
<accession>A0A4P7VQ81</accession>
<comment type="function">
    <text evidence="1">Condensation of UDP-2,3-diacylglucosamine and 2,3-diacylglucosamine-1-phosphate to form lipid A disaccharide, a precursor of lipid A, a phosphorylated glycolipid that anchors the lipopolysaccharide to the outer membrane of the cell.</text>
</comment>
<dbReference type="SUPFAM" id="SSF53756">
    <property type="entry name" value="UDP-Glycosyltransferase/glycogen phosphorylase"/>
    <property type="match status" value="1"/>
</dbReference>
<evidence type="ECO:0000256" key="7">
    <source>
        <dbReference type="ARBA" id="ARBA00022679"/>
    </source>
</evidence>
<dbReference type="KEGG" id="mgod:E7746_11290"/>
<evidence type="ECO:0000256" key="5">
    <source>
        <dbReference type="ARBA" id="ARBA00022556"/>
    </source>
</evidence>
<dbReference type="PANTHER" id="PTHR30372:SF4">
    <property type="entry name" value="LIPID-A-DISACCHARIDE SYNTHASE, MITOCHONDRIAL-RELATED"/>
    <property type="match status" value="1"/>
</dbReference>
<evidence type="ECO:0000256" key="9">
    <source>
        <dbReference type="ARBA" id="ARBA00048975"/>
    </source>
</evidence>
<keyword evidence="7 11" id="KW-0808">Transferase</keyword>
<dbReference type="GO" id="GO:0005543">
    <property type="term" value="F:phospholipid binding"/>
    <property type="evidence" value="ECO:0007669"/>
    <property type="project" value="TreeGrafter"/>
</dbReference>
<evidence type="ECO:0000313" key="12">
    <source>
        <dbReference type="Proteomes" id="UP000297031"/>
    </source>
</evidence>
<dbReference type="PANTHER" id="PTHR30372">
    <property type="entry name" value="LIPID-A-DISACCHARIDE SYNTHASE"/>
    <property type="match status" value="1"/>
</dbReference>
<evidence type="ECO:0000256" key="1">
    <source>
        <dbReference type="ARBA" id="ARBA00002056"/>
    </source>
</evidence>
<dbReference type="Proteomes" id="UP000297031">
    <property type="component" value="Chromosome"/>
</dbReference>
<gene>
    <name evidence="11" type="primary">lpxB</name>
    <name evidence="11" type="ORF">E7746_11290</name>
</gene>
<keyword evidence="8" id="KW-0443">Lipid metabolism</keyword>
<organism evidence="11 12">
    <name type="scientific">Muribaculum gordoncarteri</name>
    <dbReference type="NCBI Taxonomy" id="2530390"/>
    <lineage>
        <taxon>Bacteria</taxon>
        <taxon>Pseudomonadati</taxon>
        <taxon>Bacteroidota</taxon>
        <taxon>Bacteroidia</taxon>
        <taxon>Bacteroidales</taxon>
        <taxon>Muribaculaceae</taxon>
        <taxon>Muribaculum</taxon>
    </lineage>
</organism>
<dbReference type="AlphaFoldDB" id="A0A4P7VQ81"/>